<evidence type="ECO:0000256" key="2">
    <source>
        <dbReference type="ARBA" id="ARBA00007783"/>
    </source>
</evidence>
<feature type="transmembrane region" description="Helical" evidence="8">
    <location>
        <begin position="33"/>
        <end position="54"/>
    </location>
</feature>
<protein>
    <recommendedName>
        <fullName evidence="8">Transport permease protein</fullName>
    </recommendedName>
</protein>
<dbReference type="PANTHER" id="PTHR30294">
    <property type="entry name" value="MEMBRANE COMPONENT OF ABC TRANSPORTER YHHJ-RELATED"/>
    <property type="match status" value="1"/>
</dbReference>
<evidence type="ECO:0000256" key="8">
    <source>
        <dbReference type="RuleBase" id="RU361157"/>
    </source>
</evidence>
<comment type="subcellular location">
    <subcellularLocation>
        <location evidence="1 8">Cell membrane</location>
        <topology evidence="1 8">Multi-pass membrane protein</topology>
    </subcellularLocation>
</comment>
<feature type="transmembrane region" description="Helical" evidence="8">
    <location>
        <begin position="330"/>
        <end position="348"/>
    </location>
</feature>
<dbReference type="PRINTS" id="PR00164">
    <property type="entry name" value="ABC2TRNSPORT"/>
</dbReference>
<feature type="transmembrane region" description="Helical" evidence="8">
    <location>
        <begin position="237"/>
        <end position="263"/>
    </location>
</feature>
<dbReference type="RefSeq" id="WP_304145518.1">
    <property type="nucleotide sequence ID" value="NZ_JAOAIE010000056.1"/>
</dbReference>
<organism evidence="10">
    <name type="scientific">Ignavibacterium album</name>
    <dbReference type="NCBI Taxonomy" id="591197"/>
    <lineage>
        <taxon>Bacteria</taxon>
        <taxon>Pseudomonadati</taxon>
        <taxon>Ignavibacteriota</taxon>
        <taxon>Ignavibacteria</taxon>
        <taxon>Ignavibacteriales</taxon>
        <taxon>Ignavibacteriaceae</taxon>
        <taxon>Ignavibacterium</taxon>
    </lineage>
</organism>
<evidence type="ECO:0000256" key="1">
    <source>
        <dbReference type="ARBA" id="ARBA00004651"/>
    </source>
</evidence>
<dbReference type="GO" id="GO:0140359">
    <property type="term" value="F:ABC-type transporter activity"/>
    <property type="evidence" value="ECO:0007669"/>
    <property type="project" value="InterPro"/>
</dbReference>
<accession>A0A7V2ZM28</accession>
<dbReference type="InterPro" id="IPR051449">
    <property type="entry name" value="ABC-2_transporter_component"/>
</dbReference>
<evidence type="ECO:0000256" key="3">
    <source>
        <dbReference type="ARBA" id="ARBA00022448"/>
    </source>
</evidence>
<keyword evidence="6 8" id="KW-1133">Transmembrane helix</keyword>
<keyword evidence="3 8" id="KW-0813">Transport</keyword>
<feature type="transmembrane region" description="Helical" evidence="8">
    <location>
        <begin position="303"/>
        <end position="324"/>
    </location>
</feature>
<dbReference type="Gene3D" id="3.40.1710.10">
    <property type="entry name" value="abc type-2 transporter like domain"/>
    <property type="match status" value="1"/>
</dbReference>
<dbReference type="InterPro" id="IPR000412">
    <property type="entry name" value="ABC_2_transport"/>
</dbReference>
<evidence type="ECO:0000313" key="10">
    <source>
        <dbReference type="EMBL" id="HFI92380.1"/>
    </source>
</evidence>
<feature type="domain" description="ABC transmembrane type-2" evidence="9">
    <location>
        <begin position="138"/>
        <end position="386"/>
    </location>
</feature>
<dbReference type="AlphaFoldDB" id="A0A7V2ZM28"/>
<gene>
    <name evidence="10" type="ORF">ENS31_12760</name>
</gene>
<comment type="similarity">
    <text evidence="2 8">Belongs to the ABC-2 integral membrane protein family.</text>
</comment>
<sequence>MKFIKNIFKEIANSLYLVFAVSKKEVRQLKRDYRLLFVIFFFPVFLLVIFGYAINFDVRHIKLAVYDQEKSEISRELVNSLKSSEYFDIVGYLNSINESDKALDEKSAQCVLVIPSDFSRKIFSRQNVTLQFLIDGVDGNTASIIKNYVSMATFDMSNNISEKVYARLGVRSYQPIDVEPIFWYNPSLQTTRFLVPGLISMILLITSVISISLTLVREKERGTQEQLNISQLNSFELLIGKIIPYLVIALVNATLILIASYFLFGVEVKGSFTELVLTTFLFLFASASLGIFISVVSDSQQIAFTLGTFISLLPSVILSGFIFPVDNMPWAVQIITNITPAKFFIVILRNIMLKGVGIETYYMQIFYLVIFALIPLTLGIIINRKKLESA</sequence>
<evidence type="ECO:0000256" key="6">
    <source>
        <dbReference type="ARBA" id="ARBA00022989"/>
    </source>
</evidence>
<dbReference type="InterPro" id="IPR047817">
    <property type="entry name" value="ABC2_TM_bact-type"/>
</dbReference>
<evidence type="ECO:0000256" key="5">
    <source>
        <dbReference type="ARBA" id="ARBA00022692"/>
    </source>
</evidence>
<keyword evidence="7 8" id="KW-0472">Membrane</keyword>
<comment type="caution">
    <text evidence="10">The sequence shown here is derived from an EMBL/GenBank/DDBJ whole genome shotgun (WGS) entry which is preliminary data.</text>
</comment>
<feature type="transmembrane region" description="Helical" evidence="8">
    <location>
        <begin position="360"/>
        <end position="382"/>
    </location>
</feature>
<reference evidence="10" key="1">
    <citation type="journal article" date="2020" name="mSystems">
        <title>Genome- and Community-Level Interaction Insights into Carbon Utilization and Element Cycling Functions of Hydrothermarchaeota in Hydrothermal Sediment.</title>
        <authorList>
            <person name="Zhou Z."/>
            <person name="Liu Y."/>
            <person name="Xu W."/>
            <person name="Pan J."/>
            <person name="Luo Z.H."/>
            <person name="Li M."/>
        </authorList>
    </citation>
    <scope>NUCLEOTIDE SEQUENCE [LARGE SCALE GENOMIC DNA]</scope>
    <source>
        <strain evidence="10">SpSt-479</strain>
    </source>
</reference>
<evidence type="ECO:0000256" key="4">
    <source>
        <dbReference type="ARBA" id="ARBA00022475"/>
    </source>
</evidence>
<proteinExistence type="inferred from homology"/>
<keyword evidence="5 8" id="KW-0812">Transmembrane</keyword>
<name>A0A7V2ZM28_9BACT</name>
<dbReference type="Pfam" id="PF12698">
    <property type="entry name" value="ABC2_membrane_3"/>
    <property type="match status" value="1"/>
</dbReference>
<dbReference type="GO" id="GO:0043190">
    <property type="term" value="C:ATP-binding cassette (ABC) transporter complex"/>
    <property type="evidence" value="ECO:0007669"/>
    <property type="project" value="InterPro"/>
</dbReference>
<dbReference type="InterPro" id="IPR013525">
    <property type="entry name" value="ABC2_TM"/>
</dbReference>
<feature type="transmembrane region" description="Helical" evidence="8">
    <location>
        <begin position="193"/>
        <end position="216"/>
    </location>
</feature>
<feature type="transmembrane region" description="Helical" evidence="8">
    <location>
        <begin position="275"/>
        <end position="296"/>
    </location>
</feature>
<dbReference type="PANTHER" id="PTHR30294:SF29">
    <property type="entry name" value="MULTIDRUG ABC TRANSPORTER PERMEASE YBHS-RELATED"/>
    <property type="match status" value="1"/>
</dbReference>
<evidence type="ECO:0000259" key="9">
    <source>
        <dbReference type="PROSITE" id="PS51012"/>
    </source>
</evidence>
<evidence type="ECO:0000256" key="7">
    <source>
        <dbReference type="ARBA" id="ARBA00023136"/>
    </source>
</evidence>
<dbReference type="EMBL" id="DSUJ01000011">
    <property type="protein sequence ID" value="HFI92380.1"/>
    <property type="molecule type" value="Genomic_DNA"/>
</dbReference>
<keyword evidence="4 8" id="KW-1003">Cell membrane</keyword>
<dbReference type="PROSITE" id="PS51012">
    <property type="entry name" value="ABC_TM2"/>
    <property type="match status" value="1"/>
</dbReference>